<feature type="region of interest" description="Disordered" evidence="5">
    <location>
        <begin position="366"/>
        <end position="400"/>
    </location>
</feature>
<evidence type="ECO:0000256" key="5">
    <source>
        <dbReference type="SAM" id="MobiDB-lite"/>
    </source>
</evidence>
<feature type="region of interest" description="Disordered" evidence="5">
    <location>
        <begin position="2355"/>
        <end position="2537"/>
    </location>
</feature>
<feature type="compositionally biased region" description="Gly residues" evidence="5">
    <location>
        <begin position="2079"/>
        <end position="2088"/>
    </location>
</feature>
<feature type="region of interest" description="Disordered" evidence="5">
    <location>
        <begin position="465"/>
        <end position="516"/>
    </location>
</feature>
<feature type="compositionally biased region" description="Basic and acidic residues" evidence="5">
    <location>
        <begin position="2016"/>
        <end position="2030"/>
    </location>
</feature>
<evidence type="ECO:0000256" key="3">
    <source>
        <dbReference type="ARBA" id="ARBA00022806"/>
    </source>
</evidence>
<feature type="region of interest" description="Disordered" evidence="5">
    <location>
        <begin position="1211"/>
        <end position="1266"/>
    </location>
</feature>
<keyword evidence="1" id="KW-0547">Nucleotide-binding</keyword>
<feature type="region of interest" description="Disordered" evidence="5">
    <location>
        <begin position="540"/>
        <end position="562"/>
    </location>
</feature>
<keyword evidence="3" id="KW-0347">Helicase</keyword>
<feature type="region of interest" description="Disordered" evidence="5">
    <location>
        <begin position="2593"/>
        <end position="2619"/>
    </location>
</feature>
<keyword evidence="2" id="KW-0378">Hydrolase</keyword>
<dbReference type="InterPro" id="IPR047187">
    <property type="entry name" value="SF1_C_Upf1"/>
</dbReference>
<organism evidence="7 8">
    <name type="scientific">Cymbomonas tetramitiformis</name>
    <dbReference type="NCBI Taxonomy" id="36881"/>
    <lineage>
        <taxon>Eukaryota</taxon>
        <taxon>Viridiplantae</taxon>
        <taxon>Chlorophyta</taxon>
        <taxon>Pyramimonadophyceae</taxon>
        <taxon>Pyramimonadales</taxon>
        <taxon>Pyramimonadaceae</taxon>
        <taxon>Cymbomonas</taxon>
    </lineage>
</organism>
<dbReference type="PANTHER" id="PTHR10887">
    <property type="entry name" value="DNA2/NAM7 HELICASE FAMILY"/>
    <property type="match status" value="1"/>
</dbReference>
<evidence type="ECO:0000313" key="8">
    <source>
        <dbReference type="Proteomes" id="UP001190700"/>
    </source>
</evidence>
<dbReference type="GO" id="GO:0005524">
    <property type="term" value="F:ATP binding"/>
    <property type="evidence" value="ECO:0007669"/>
    <property type="project" value="UniProtKB-KW"/>
</dbReference>
<feature type="region of interest" description="Disordered" evidence="5">
    <location>
        <begin position="709"/>
        <end position="765"/>
    </location>
</feature>
<feature type="compositionally biased region" description="Low complexity" evidence="5">
    <location>
        <begin position="465"/>
        <end position="478"/>
    </location>
</feature>
<gene>
    <name evidence="7" type="ORF">CYMTET_30404</name>
</gene>
<dbReference type="GO" id="GO:0005694">
    <property type="term" value="C:chromosome"/>
    <property type="evidence" value="ECO:0007669"/>
    <property type="project" value="UniProtKB-ARBA"/>
</dbReference>
<dbReference type="InterPro" id="IPR027417">
    <property type="entry name" value="P-loop_NTPase"/>
</dbReference>
<dbReference type="Proteomes" id="UP001190700">
    <property type="component" value="Unassembled WGS sequence"/>
</dbReference>
<feature type="compositionally biased region" description="Basic and acidic residues" evidence="5">
    <location>
        <begin position="2097"/>
        <end position="2109"/>
    </location>
</feature>
<comment type="caution">
    <text evidence="7">The sequence shown here is derived from an EMBL/GenBank/DDBJ whole genome shotgun (WGS) entry which is preliminary data.</text>
</comment>
<feature type="region of interest" description="Disordered" evidence="5">
    <location>
        <begin position="1430"/>
        <end position="1450"/>
    </location>
</feature>
<dbReference type="Pfam" id="PF13086">
    <property type="entry name" value="AAA_11"/>
    <property type="match status" value="3"/>
</dbReference>
<dbReference type="EMBL" id="LGRX02017539">
    <property type="protein sequence ID" value="KAK3260650.1"/>
    <property type="molecule type" value="Genomic_DNA"/>
</dbReference>
<feature type="compositionally biased region" description="Gly residues" evidence="5">
    <location>
        <begin position="1396"/>
        <end position="1408"/>
    </location>
</feature>
<accession>A0AAE0FJ26</accession>
<dbReference type="CDD" id="cd18808">
    <property type="entry name" value="SF1_C_Upf1"/>
    <property type="match status" value="1"/>
</dbReference>
<feature type="compositionally biased region" description="Polar residues" evidence="5">
    <location>
        <begin position="674"/>
        <end position="686"/>
    </location>
</feature>
<keyword evidence="8" id="KW-1185">Reference proteome</keyword>
<dbReference type="InterPro" id="IPR003593">
    <property type="entry name" value="AAA+_ATPase"/>
</dbReference>
<dbReference type="PANTHER" id="PTHR10887:SF495">
    <property type="entry name" value="HELICASE SENATAXIN ISOFORM X1-RELATED"/>
    <property type="match status" value="1"/>
</dbReference>
<feature type="region of interest" description="Disordered" evidence="5">
    <location>
        <begin position="418"/>
        <end position="451"/>
    </location>
</feature>
<dbReference type="FunFam" id="3.40.50.300:FF:000326">
    <property type="entry name" value="P-loop containing nucleoside triphosphate hydrolase"/>
    <property type="match status" value="1"/>
</dbReference>
<feature type="compositionally biased region" description="Low complexity" evidence="5">
    <location>
        <begin position="1924"/>
        <end position="1933"/>
    </location>
</feature>
<feature type="compositionally biased region" description="Basic and acidic residues" evidence="5">
    <location>
        <begin position="1819"/>
        <end position="1837"/>
    </location>
</feature>
<dbReference type="Pfam" id="PF13087">
    <property type="entry name" value="AAA_12"/>
    <property type="match status" value="1"/>
</dbReference>
<proteinExistence type="predicted"/>
<sequence>WESLTCSDDPSSVNAVRVGSGPGMHCLLAHFRRCALRFLEHCPPLLCTGNPGVSLQCLGMLLLSDVAAMRNAAARMLVVHCQVDHPAAALKRVAANRPDVRALLAGIGHVAVGWMMRSGATLRTSVALLERLWHLLHPLLAGVAALLPIGGHGPREVLLAGTDEDGTACTPRPAWWPLLQALLWWGAHGWKSGGLPQPARPIYSALFTALPAVWRCLAHTGGLFGDVRAPSSGWADGMEESTAALSLDLEIHDVVARSAAQVQQGGSDQSGCWEVLRWFLLCGAGPNGPLSAPWQVAVEALVRERDLAGLPPGALSPLEGTAALLLLPGSPLADAGRLRLAPLFPAVAPGNLAASTRSLLGNLPRRLPSALQGQPTKPATATSTSCPAESSKADSHTAAGADTSVDTIDLTLDEVSAAGASTPGGLQGESLYTPEVSHWDTGPPMDTSMRMPGSLTARVEQLLSGAPSAAGTASAATPPVRPGGFLSTPQFVHPANLPLAPKRQPATPLPAGRRAQSLKVLEEDSEMWDQWVGGALRASSATYPDKGQPSPPPLPEDEVKFVPPPKEAASWELMERAQQQQRGDPKALSRSLGSDSGPKPKGRLLAEARQMWKSARAGGPTAAEGSAASVSPPGAVESPFFRKPAPGTDDGTSILSTAPAVPNRAPSAPAVSNRAPSVSGKPSQALSGEGHKEARQAALSEFLYGGGSLRSPAAPFQPPRQSGSATQSASTIPPPQPPPLPQALKPTTPPAPTPAPPPPPAKPVVITATDDFDMPMQQARPMNVPRRVVIQLAGPIAGAAGGPGRRTDHQAGMRGAAAVRRTVPRLDHMYEAVLRWSLPEVAERRSGAPGMELLDAAGRFAARAAPAKGKLPRSFATADGYFGAFRPLVLTELRAALQQQIEQETLPPPLPAVLLEFRRQDKMTIAQFQVDQAPPESAVKEGDLAVLMQTPGRLGGGSKGQSILERALGSAQRGQQVHALVKVDAVERMPQQSALRIRARLCLAPEGPEDAPRMKALSELLMRLRGSAGDEGGEEPPPWELCKVMSMVPHLREMQALETAPQCPLFPTILSPSSQAAMPGDLEVAKAARHVLRTSVSPKLLVALQSHFNESQLAAIAAAVTPLGDGVEGSSGVTLVQGPPGTGKTTTLLAIVALLLQPAGNAGRDTREGGEAQQSGVAAAAQPDFPAGALPDGGGGCSEYNNMVLSALRQGRQKAMAAGGSPTQLPAPRKRPTKKKGPTRAPSAAGVEGEGRAEASGGPSEGNARPRMGMARQKVLICAQSNAAVDELLARIVQRGLYGPQGTLLQPNVVRIGQPAVVAAESKPYLLDELLEQHLADEAADTTRARAGGGLANSAGHGGRAAGGSAMELRNKLRELGEKVRQAGAAAAAARDPTGGEPGHARQGGGGNSIQLQARADMLRVQQRQLFNELTAAEGQERASRAEENQRRDEARRHVLRGAHLVLATLSGSGSDLLQGASASGTGKGRASRFAGAGGGALGKAKDRVEFDVVVIDEAAQALEPATLIPLQLLAPGGRCVLVGDPLQLPATVLSRDAAAHGLEQSLFERLQRAGHPTSLLEMQYRMHPAICAFPSRTFYESRICDGVTAQGRHQPFHREQRLGPLVFVNVADGRESSQGTSLRNPAEAEVATFLFSTLLSRYPKEAAGLRVGIVTPYKGQAGALRSALLRNHAAEVVDRVHISTVDGVQGQEFDVVLMSCVRANAVNNEGRADRARVALGFVTDSRRMNVALTRARCSLWVLGHAASLRHHPQWRALVDHCEAQGCLLQARRPYAQSLSSSRPGACILDDKDSADRANCGRGSKDGVARVDGSRGSRPDTDTGSDGLRSKGDTSKVGSGGRDDSRGASDPRAALKRPRACPTLPLDVNLEDGEIQPGSSPRSAGSCGAAAGWTRSVHAEPRVPQEMAAGAAAGTTTDCFPAEQGSRAEDRGHSTGVPGARSMQAPSAVAEGLRERRGQSPGRIDRPEEGSRGRHKGMGSKAGSGRVGGEGPVDKSGAGRVDKSGLGRRDRGEAGHATGAKRGDMKGAGRDETRGARQGDVTGASGTGQPGVRSQMTREGEGEMTGAGGRGGPDFRSGAAPHERGAAGRHDGGRPGVSSHRGIKQDASKRDGKEHSHSGGDTAQTLAAKASLSGEGGSGVTVAVSTKKEVKGCASISREGGRREAPTRCAGHSNVSPAPDGGGDSKPSDPGANRAGTSSQADSQACPPHISHFLRAKQDAPPGGGESQPSRGPGQGGRDKDILAGGAQAAAGVPPRPATKQVARQSAVSKAQAMPGEGNGNVAVRGYIAQAAGAKRARPKATEGTADPKGEDGHGTVGGVAAPHQVVKRTRGVACDRMGGGWKAAGAGVAGTPDVATLGMPRDGSQDGQPTDKGSLEGSDGPARTEVGAAERTMQRLPAISATARAGSGPAPTQPAAPGPTSRERKATPSGRMNNGARAGTTPKVAAVGDKGEGAGGRAAMEGTYSLRPEALPDATSNAGREEGGTEQIRGSSCEDPAGPHKRVANVDDAGHAGTTKVAGGSNVVRTTDACTGGASAPPCASGGDRPEDALQAVVNGATLHADGKAVAAAQGRRQKLAAGKSQPASLKRKAEALQGSRDAMPGVTPSGILSNGSSSVVQWVEGVAAPVQEEVIDLTSKKDAAQQKKEAAQYFHDQVAKIVRAKLQVGFAEGQLSRDGFKEVCKKTVERVMRAHRGDHAFLQTAQVDTYLDAPHRDRIAELALKCLQHYKEREGSEDAISKRQ</sequence>
<keyword evidence="4" id="KW-0067">ATP-binding</keyword>
<feature type="region of interest" description="Disordered" evidence="5">
    <location>
        <begin position="1814"/>
        <end position="2341"/>
    </location>
</feature>
<dbReference type="Gene3D" id="3.40.50.300">
    <property type="entry name" value="P-loop containing nucleotide triphosphate hydrolases"/>
    <property type="match status" value="2"/>
</dbReference>
<feature type="compositionally biased region" description="Basic residues" evidence="5">
    <location>
        <begin position="1228"/>
        <end position="1238"/>
    </location>
</feature>
<feature type="compositionally biased region" description="Low complexity" evidence="5">
    <location>
        <begin position="2260"/>
        <end position="2269"/>
    </location>
</feature>
<evidence type="ECO:0000256" key="1">
    <source>
        <dbReference type="ARBA" id="ARBA00022741"/>
    </source>
</evidence>
<feature type="compositionally biased region" description="Basic and acidic residues" evidence="5">
    <location>
        <begin position="2037"/>
        <end position="2053"/>
    </location>
</feature>
<dbReference type="SUPFAM" id="SSF52540">
    <property type="entry name" value="P-loop containing nucleoside triphosphate hydrolases"/>
    <property type="match status" value="1"/>
</dbReference>
<feature type="compositionally biased region" description="Gly residues" evidence="5">
    <location>
        <begin position="1996"/>
        <end position="2007"/>
    </location>
</feature>
<feature type="compositionally biased region" description="Low complexity" evidence="5">
    <location>
        <begin position="1178"/>
        <end position="1189"/>
    </location>
</feature>
<dbReference type="GO" id="GO:0004386">
    <property type="term" value="F:helicase activity"/>
    <property type="evidence" value="ECO:0007669"/>
    <property type="project" value="UniProtKB-KW"/>
</dbReference>
<dbReference type="InterPro" id="IPR041677">
    <property type="entry name" value="DNA2/NAM7_AAA_11"/>
</dbReference>
<evidence type="ECO:0000259" key="6">
    <source>
        <dbReference type="SMART" id="SM00382"/>
    </source>
</evidence>
<evidence type="ECO:0000313" key="7">
    <source>
        <dbReference type="EMBL" id="KAK3260650.1"/>
    </source>
</evidence>
<reference evidence="7 8" key="1">
    <citation type="journal article" date="2015" name="Genome Biol. Evol.">
        <title>Comparative Genomics of a Bacterivorous Green Alga Reveals Evolutionary Causalities and Consequences of Phago-Mixotrophic Mode of Nutrition.</title>
        <authorList>
            <person name="Burns J.A."/>
            <person name="Paasch A."/>
            <person name="Narechania A."/>
            <person name="Kim E."/>
        </authorList>
    </citation>
    <scope>NUCLEOTIDE SEQUENCE [LARGE SCALE GENOMIC DNA]</scope>
    <source>
        <strain evidence="7 8">PLY_AMNH</strain>
    </source>
</reference>
<feature type="compositionally biased region" description="Basic and acidic residues" evidence="5">
    <location>
        <begin position="1968"/>
        <end position="1988"/>
    </location>
</feature>
<feature type="region of interest" description="Disordered" evidence="5">
    <location>
        <begin position="575"/>
        <end position="694"/>
    </location>
</feature>
<dbReference type="InterPro" id="IPR041679">
    <property type="entry name" value="DNA2/NAM7-like_C"/>
</dbReference>
<dbReference type="SMART" id="SM00382">
    <property type="entry name" value="AAA"/>
    <property type="match status" value="1"/>
</dbReference>
<dbReference type="GO" id="GO:0016787">
    <property type="term" value="F:hydrolase activity"/>
    <property type="evidence" value="ECO:0007669"/>
    <property type="project" value="UniProtKB-KW"/>
</dbReference>
<feature type="region of interest" description="Disordered" evidence="5">
    <location>
        <begin position="1382"/>
        <end position="1408"/>
    </location>
</feature>
<protein>
    <recommendedName>
        <fullName evidence="6">AAA+ ATPase domain-containing protein</fullName>
    </recommendedName>
</protein>
<dbReference type="InterPro" id="IPR045055">
    <property type="entry name" value="DNA2/NAM7-like"/>
</dbReference>
<evidence type="ECO:0000256" key="2">
    <source>
        <dbReference type="ARBA" id="ARBA00022801"/>
    </source>
</evidence>
<feature type="compositionally biased region" description="Basic and acidic residues" evidence="5">
    <location>
        <begin position="2119"/>
        <end position="2134"/>
    </location>
</feature>
<feature type="non-terminal residue" evidence="7">
    <location>
        <position position="1"/>
    </location>
</feature>
<feature type="region of interest" description="Disordered" evidence="5">
    <location>
        <begin position="1162"/>
        <end position="1193"/>
    </location>
</feature>
<dbReference type="CDD" id="cd18042">
    <property type="entry name" value="DEXXQc_SETX"/>
    <property type="match status" value="1"/>
</dbReference>
<name>A0AAE0FJ26_9CHLO</name>
<feature type="compositionally biased region" description="Basic and acidic residues" evidence="5">
    <location>
        <begin position="1435"/>
        <end position="1450"/>
    </location>
</feature>
<feature type="compositionally biased region" description="Pro residues" evidence="5">
    <location>
        <begin position="732"/>
        <end position="762"/>
    </location>
</feature>
<evidence type="ECO:0000256" key="4">
    <source>
        <dbReference type="ARBA" id="ARBA00022840"/>
    </source>
</evidence>
<feature type="domain" description="AAA+ ATPase" evidence="6">
    <location>
        <begin position="1130"/>
        <end position="1569"/>
    </location>
</feature>
<feature type="compositionally biased region" description="Polar residues" evidence="5">
    <location>
        <begin position="371"/>
        <end position="388"/>
    </location>
</feature>